<sequence>MTADGVINVVLLALAAATVLFLLGALVFPERF</sequence>
<dbReference type="PATRIC" id="fig|1316928.3.peg.313"/>
<keyword evidence="1" id="KW-0812">Transmembrane</keyword>
<dbReference type="RefSeq" id="WP_010840794.1">
    <property type="nucleotide sequence ID" value="NZ_AQPW01000001.1"/>
</dbReference>
<comment type="caution">
    <text evidence="2">The sequence shown here is derived from an EMBL/GenBank/DDBJ whole genome shotgun (WGS) entry which is preliminary data.</text>
</comment>
<gene>
    <name evidence="2" type="ORF">GTC6_01530</name>
</gene>
<evidence type="ECO:0000256" key="1">
    <source>
        <dbReference type="SAM" id="Phobius"/>
    </source>
</evidence>
<protein>
    <submittedName>
        <fullName evidence="2">Potassium-transporting ATPase F chain KdpF</fullName>
    </submittedName>
</protein>
<feature type="transmembrane region" description="Helical" evidence="1">
    <location>
        <begin position="6"/>
        <end position="28"/>
    </location>
</feature>
<proteinExistence type="predicted"/>
<evidence type="ECO:0000313" key="3">
    <source>
        <dbReference type="Proteomes" id="UP000013569"/>
    </source>
</evidence>
<reference evidence="2 3" key="1">
    <citation type="journal article" date="2013" name="Genome Announc.">
        <title>Draft Genome Sequence of a Benzothiophene-Desulfurizing Bacterium, Gordona terrae Strain C-6.</title>
        <authorList>
            <person name="Wang W."/>
            <person name="Ma T."/>
            <person name="Ren Y."/>
            <person name="Li G."/>
        </authorList>
    </citation>
    <scope>NUCLEOTIDE SEQUENCE [LARGE SCALE GENOMIC DNA]</scope>
    <source>
        <strain evidence="2 3">C-6</strain>
    </source>
</reference>
<dbReference type="EMBL" id="AQPW01000001">
    <property type="protein sequence ID" value="EON34895.1"/>
    <property type="molecule type" value="Genomic_DNA"/>
</dbReference>
<evidence type="ECO:0000313" key="2">
    <source>
        <dbReference type="EMBL" id="EON34895.1"/>
    </source>
</evidence>
<organism evidence="2 3">
    <name type="scientific">Gordonia terrae C-6</name>
    <dbReference type="NCBI Taxonomy" id="1316928"/>
    <lineage>
        <taxon>Bacteria</taxon>
        <taxon>Bacillati</taxon>
        <taxon>Actinomycetota</taxon>
        <taxon>Actinomycetes</taxon>
        <taxon>Mycobacteriales</taxon>
        <taxon>Gordoniaceae</taxon>
        <taxon>Gordonia</taxon>
    </lineage>
</organism>
<dbReference type="Proteomes" id="UP000013569">
    <property type="component" value="Unassembled WGS sequence"/>
</dbReference>
<dbReference type="AlphaFoldDB" id="R7YFT6"/>
<name>R7YFT6_9ACTN</name>
<accession>R7YFT6</accession>
<keyword evidence="1" id="KW-1133">Transmembrane helix</keyword>
<keyword evidence="1" id="KW-0472">Membrane</keyword>